<evidence type="ECO:0000313" key="11">
    <source>
        <dbReference type="Proteomes" id="UP000177027"/>
    </source>
</evidence>
<evidence type="ECO:0000256" key="3">
    <source>
        <dbReference type="ARBA" id="ARBA00022676"/>
    </source>
</evidence>
<feature type="transmembrane region" description="Helical" evidence="8">
    <location>
        <begin position="75"/>
        <end position="96"/>
    </location>
</feature>
<evidence type="ECO:0000256" key="8">
    <source>
        <dbReference type="SAM" id="Phobius"/>
    </source>
</evidence>
<evidence type="ECO:0000256" key="4">
    <source>
        <dbReference type="ARBA" id="ARBA00022679"/>
    </source>
</evidence>
<keyword evidence="7 8" id="KW-0472">Membrane</keyword>
<comment type="subcellular location">
    <subcellularLocation>
        <location evidence="1">Cell membrane</location>
        <topology evidence="1">Multi-pass membrane protein</topology>
    </subcellularLocation>
</comment>
<protein>
    <recommendedName>
        <fullName evidence="9">Glycosyltransferase RgtA/B/C/D-like domain-containing protein</fullName>
    </recommendedName>
</protein>
<proteinExistence type="predicted"/>
<evidence type="ECO:0000256" key="2">
    <source>
        <dbReference type="ARBA" id="ARBA00022475"/>
    </source>
</evidence>
<dbReference type="GO" id="GO:0016763">
    <property type="term" value="F:pentosyltransferase activity"/>
    <property type="evidence" value="ECO:0007669"/>
    <property type="project" value="TreeGrafter"/>
</dbReference>
<feature type="transmembrane region" description="Helical" evidence="8">
    <location>
        <begin position="314"/>
        <end position="333"/>
    </location>
</feature>
<feature type="domain" description="Glycosyltransferase RgtA/B/C/D-like" evidence="9">
    <location>
        <begin position="55"/>
        <end position="200"/>
    </location>
</feature>
<feature type="transmembrane region" description="Helical" evidence="8">
    <location>
        <begin position="340"/>
        <end position="358"/>
    </location>
</feature>
<comment type="caution">
    <text evidence="10">The sequence shown here is derived from an EMBL/GenBank/DDBJ whole genome shotgun (WGS) entry which is preliminary data.</text>
</comment>
<dbReference type="PANTHER" id="PTHR33908">
    <property type="entry name" value="MANNOSYLTRANSFERASE YKCB-RELATED"/>
    <property type="match status" value="1"/>
</dbReference>
<keyword evidence="6 8" id="KW-1133">Transmembrane helix</keyword>
<dbReference type="Pfam" id="PF13231">
    <property type="entry name" value="PMT_2"/>
    <property type="match status" value="1"/>
</dbReference>
<name>A0A1F7HE64_9BACT</name>
<dbReference type="PANTHER" id="PTHR33908:SF11">
    <property type="entry name" value="MEMBRANE PROTEIN"/>
    <property type="match status" value="1"/>
</dbReference>
<dbReference type="InterPro" id="IPR050297">
    <property type="entry name" value="LipidA_mod_glycosyltrf_83"/>
</dbReference>
<dbReference type="AlphaFoldDB" id="A0A1F7HE64"/>
<evidence type="ECO:0000256" key="6">
    <source>
        <dbReference type="ARBA" id="ARBA00022989"/>
    </source>
</evidence>
<keyword evidence="5 8" id="KW-0812">Transmembrane</keyword>
<keyword evidence="4" id="KW-0808">Transferase</keyword>
<organism evidence="10 11">
    <name type="scientific">Candidatus Roizmanbacteria bacterium RIFCSPHIGHO2_02_FULL_40_9</name>
    <dbReference type="NCBI Taxonomy" id="1802042"/>
    <lineage>
        <taxon>Bacteria</taxon>
        <taxon>Candidatus Roizmaniibacteriota</taxon>
    </lineage>
</organism>
<evidence type="ECO:0000256" key="7">
    <source>
        <dbReference type="ARBA" id="ARBA00023136"/>
    </source>
</evidence>
<evidence type="ECO:0000259" key="9">
    <source>
        <dbReference type="Pfam" id="PF13231"/>
    </source>
</evidence>
<dbReference type="EMBL" id="MFZS01000009">
    <property type="protein sequence ID" value="OGK29264.1"/>
    <property type="molecule type" value="Genomic_DNA"/>
</dbReference>
<feature type="transmembrane region" description="Helical" evidence="8">
    <location>
        <begin position="251"/>
        <end position="275"/>
    </location>
</feature>
<reference evidence="10 11" key="1">
    <citation type="journal article" date="2016" name="Nat. Commun.">
        <title>Thousands of microbial genomes shed light on interconnected biogeochemical processes in an aquifer system.</title>
        <authorList>
            <person name="Anantharaman K."/>
            <person name="Brown C.T."/>
            <person name="Hug L.A."/>
            <person name="Sharon I."/>
            <person name="Castelle C.J."/>
            <person name="Probst A.J."/>
            <person name="Thomas B.C."/>
            <person name="Singh A."/>
            <person name="Wilkins M.J."/>
            <person name="Karaoz U."/>
            <person name="Brodie E.L."/>
            <person name="Williams K.H."/>
            <person name="Hubbard S.S."/>
            <person name="Banfield J.F."/>
        </authorList>
    </citation>
    <scope>NUCLEOTIDE SEQUENCE [LARGE SCALE GENOMIC DNA]</scope>
</reference>
<feature type="transmembrane region" description="Helical" evidence="8">
    <location>
        <begin position="186"/>
        <end position="205"/>
    </location>
</feature>
<feature type="transmembrane region" description="Helical" evidence="8">
    <location>
        <begin position="150"/>
        <end position="174"/>
    </location>
</feature>
<feature type="transmembrane region" description="Helical" evidence="8">
    <location>
        <begin position="7"/>
        <end position="25"/>
    </location>
</feature>
<accession>A0A1F7HE64</accession>
<evidence type="ECO:0000256" key="5">
    <source>
        <dbReference type="ARBA" id="ARBA00022692"/>
    </source>
</evidence>
<evidence type="ECO:0000313" key="10">
    <source>
        <dbReference type="EMBL" id="OGK29264.1"/>
    </source>
</evidence>
<dbReference type="Proteomes" id="UP000177027">
    <property type="component" value="Unassembled WGS sequence"/>
</dbReference>
<keyword evidence="2" id="KW-1003">Cell membrane</keyword>
<gene>
    <name evidence="10" type="ORF">A3D06_00910</name>
</gene>
<sequence>MRQIPRNYVYFFCIVILSLFIRAISLNQSFWLDEAAQAVLSAKPLGAVNYAVDFQPPLYYILIHFWMKLGIHGEWFLRLPSILFGAMTCGATYILFKNLFNRKVGLISGLLLALAPYHIYYSQELRMYSLLTFLVLLSWVFLYKNQWKRFAIISALAFFTHYFAFVNIFAQMIYVVLADRKNVQKISFYSGLAILPFMLWIPTLLKQIEQSKHLILLLPGWKAVSNPGFFKFIPLVFAKFTVGMIRPENKILYALSTFIMVAIFFSALTVVARKYQKIKIQSEKNHIRILLAAFFLPLFIAWIAGMWIDASSVWRIQFILPFFYGIIAFGLYEMRRIGKMLIGIVFLVQIVFSSLYLFNTRYQRENWRDAVAYTDAHGQNGARVLVEFSGPFAPIEWYSKDLTAYAGTGTDVNITPESVKIKLKDKLKNNPPVMLYTYLYELTDPQQHVDQYLKTKGYTITSEKDFRGVGIIKSYKP</sequence>
<evidence type="ECO:0000256" key="1">
    <source>
        <dbReference type="ARBA" id="ARBA00004651"/>
    </source>
</evidence>
<feature type="transmembrane region" description="Helical" evidence="8">
    <location>
        <begin position="287"/>
        <end position="308"/>
    </location>
</feature>
<feature type="transmembrane region" description="Helical" evidence="8">
    <location>
        <begin position="103"/>
        <end position="121"/>
    </location>
</feature>
<dbReference type="InterPro" id="IPR038731">
    <property type="entry name" value="RgtA/B/C-like"/>
</dbReference>
<keyword evidence="3" id="KW-0328">Glycosyltransferase</keyword>
<feature type="transmembrane region" description="Helical" evidence="8">
    <location>
        <begin position="127"/>
        <end position="143"/>
    </location>
</feature>
<dbReference type="GO" id="GO:0009103">
    <property type="term" value="P:lipopolysaccharide biosynthetic process"/>
    <property type="evidence" value="ECO:0007669"/>
    <property type="project" value="UniProtKB-ARBA"/>
</dbReference>
<dbReference type="GO" id="GO:0005886">
    <property type="term" value="C:plasma membrane"/>
    <property type="evidence" value="ECO:0007669"/>
    <property type="project" value="UniProtKB-SubCell"/>
</dbReference>